<feature type="transmembrane region" description="Helical" evidence="17">
    <location>
        <begin position="346"/>
        <end position="369"/>
    </location>
</feature>
<dbReference type="FunFam" id="1.10.510.10:FF:000084">
    <property type="entry name" value="Wall-associated receptor kinase 2"/>
    <property type="match status" value="1"/>
</dbReference>
<evidence type="ECO:0000256" key="14">
    <source>
        <dbReference type="ARBA" id="ARBA00023157"/>
    </source>
</evidence>
<dbReference type="GO" id="GO:0004674">
    <property type="term" value="F:protein serine/threonine kinase activity"/>
    <property type="evidence" value="ECO:0007669"/>
    <property type="project" value="UniProtKB-KW"/>
</dbReference>
<evidence type="ECO:0000256" key="1">
    <source>
        <dbReference type="ARBA" id="ARBA00004479"/>
    </source>
</evidence>
<keyword evidence="3" id="KW-0245">EGF-like domain</keyword>
<dbReference type="FunFam" id="2.10.25.10:FF:000038">
    <property type="entry name" value="Fibrillin 2"/>
    <property type="match status" value="1"/>
</dbReference>
<evidence type="ECO:0000256" key="3">
    <source>
        <dbReference type="ARBA" id="ARBA00022536"/>
    </source>
</evidence>
<evidence type="ECO:0000256" key="9">
    <source>
        <dbReference type="ARBA" id="ARBA00022741"/>
    </source>
</evidence>
<evidence type="ECO:0000256" key="13">
    <source>
        <dbReference type="ARBA" id="ARBA00023136"/>
    </source>
</evidence>
<keyword evidence="5" id="KW-0808">Transferase</keyword>
<dbReference type="CDD" id="cd14066">
    <property type="entry name" value="STKc_IRAK"/>
    <property type="match status" value="1"/>
</dbReference>
<keyword evidence="21" id="KW-1185">Reference proteome</keyword>
<dbReference type="InterPro" id="IPR001245">
    <property type="entry name" value="Ser-Thr/Tyr_kinase_cat_dom"/>
</dbReference>
<evidence type="ECO:0000256" key="11">
    <source>
        <dbReference type="ARBA" id="ARBA00022840"/>
    </source>
</evidence>
<feature type="binding site" evidence="16">
    <location>
        <position position="445"/>
    </location>
    <ligand>
        <name>ATP</name>
        <dbReference type="ChEBI" id="CHEBI:30616"/>
    </ligand>
</feature>
<dbReference type="PROSITE" id="PS01187">
    <property type="entry name" value="EGF_CA"/>
    <property type="match status" value="1"/>
</dbReference>
<dbReference type="InterPro" id="IPR000742">
    <property type="entry name" value="EGF"/>
</dbReference>
<feature type="chain" id="PRO_5042887850" description="Protein kinase domain-containing protein" evidence="18">
    <location>
        <begin position="28"/>
        <end position="741"/>
    </location>
</feature>
<dbReference type="Pfam" id="PF07714">
    <property type="entry name" value="PK_Tyr_Ser-Thr"/>
    <property type="match status" value="1"/>
</dbReference>
<gene>
    <name evidence="20" type="ORF">Cni_G28314</name>
</gene>
<reference evidence="20 21" key="1">
    <citation type="submission" date="2023-10" db="EMBL/GenBank/DDBJ databases">
        <title>Chromosome-scale genome assembly provides insights into flower coloration mechanisms of Canna indica.</title>
        <authorList>
            <person name="Li C."/>
        </authorList>
    </citation>
    <scope>NUCLEOTIDE SEQUENCE [LARGE SCALE GENOMIC DNA]</scope>
    <source>
        <tissue evidence="20">Flower</tissue>
    </source>
</reference>
<organism evidence="20 21">
    <name type="scientific">Canna indica</name>
    <name type="common">Indian-shot</name>
    <dbReference type="NCBI Taxonomy" id="4628"/>
    <lineage>
        <taxon>Eukaryota</taxon>
        <taxon>Viridiplantae</taxon>
        <taxon>Streptophyta</taxon>
        <taxon>Embryophyta</taxon>
        <taxon>Tracheophyta</taxon>
        <taxon>Spermatophyta</taxon>
        <taxon>Magnoliopsida</taxon>
        <taxon>Liliopsida</taxon>
        <taxon>Zingiberales</taxon>
        <taxon>Cannaceae</taxon>
        <taxon>Canna</taxon>
    </lineage>
</organism>
<keyword evidence="11 16" id="KW-0067">ATP-binding</keyword>
<evidence type="ECO:0000259" key="19">
    <source>
        <dbReference type="PROSITE" id="PS50011"/>
    </source>
</evidence>
<keyword evidence="10" id="KW-0418">Kinase</keyword>
<evidence type="ECO:0000256" key="16">
    <source>
        <dbReference type="PROSITE-ProRule" id="PRU10141"/>
    </source>
</evidence>
<keyword evidence="2" id="KW-0723">Serine/threonine-protein kinase</keyword>
<dbReference type="CDD" id="cd00054">
    <property type="entry name" value="EGF_CA"/>
    <property type="match status" value="1"/>
</dbReference>
<dbReference type="InterPro" id="IPR017441">
    <property type="entry name" value="Protein_kinase_ATP_BS"/>
</dbReference>
<feature type="signal peptide" evidence="18">
    <location>
        <begin position="1"/>
        <end position="27"/>
    </location>
</feature>
<proteinExistence type="predicted"/>
<dbReference type="InterPro" id="IPR018097">
    <property type="entry name" value="EGF_Ca-bd_CS"/>
</dbReference>
<dbReference type="InterPro" id="IPR008271">
    <property type="entry name" value="Ser/Thr_kinase_AS"/>
</dbReference>
<dbReference type="InterPro" id="IPR011009">
    <property type="entry name" value="Kinase-like_dom_sf"/>
</dbReference>
<dbReference type="GO" id="GO:0005886">
    <property type="term" value="C:plasma membrane"/>
    <property type="evidence" value="ECO:0007669"/>
    <property type="project" value="TreeGrafter"/>
</dbReference>
<dbReference type="Gene3D" id="2.10.25.10">
    <property type="entry name" value="Laminin"/>
    <property type="match status" value="1"/>
</dbReference>
<comment type="function">
    <text evidence="15">Serine/threonine-protein kinase that may function as a signaling receptor of extracellular matrix component. Binding to pectin may have significance in the control of cell expansion, morphogenesis and development.</text>
</comment>
<keyword evidence="14" id="KW-1015">Disulfide bond</keyword>
<dbReference type="PROSITE" id="PS00010">
    <property type="entry name" value="ASX_HYDROXYL"/>
    <property type="match status" value="1"/>
</dbReference>
<keyword evidence="7 18" id="KW-0732">Signal</keyword>
<dbReference type="Proteomes" id="UP001327560">
    <property type="component" value="Chromosome 9"/>
</dbReference>
<keyword evidence="8" id="KW-0677">Repeat</keyword>
<keyword evidence="9 16" id="KW-0547">Nucleotide-binding</keyword>
<accession>A0AAQ3QS83</accession>
<dbReference type="GO" id="GO:0005509">
    <property type="term" value="F:calcium ion binding"/>
    <property type="evidence" value="ECO:0007669"/>
    <property type="project" value="InterPro"/>
</dbReference>
<protein>
    <recommendedName>
        <fullName evidence="19">Protein kinase domain-containing protein</fullName>
    </recommendedName>
</protein>
<evidence type="ECO:0000256" key="10">
    <source>
        <dbReference type="ARBA" id="ARBA00022777"/>
    </source>
</evidence>
<evidence type="ECO:0000256" key="18">
    <source>
        <dbReference type="SAM" id="SignalP"/>
    </source>
</evidence>
<evidence type="ECO:0000256" key="5">
    <source>
        <dbReference type="ARBA" id="ARBA00022679"/>
    </source>
</evidence>
<dbReference type="SUPFAM" id="SSF57196">
    <property type="entry name" value="EGF/Laminin"/>
    <property type="match status" value="1"/>
</dbReference>
<dbReference type="AlphaFoldDB" id="A0AAQ3QS83"/>
<keyword evidence="6 17" id="KW-0812">Transmembrane</keyword>
<dbReference type="SMART" id="SM00179">
    <property type="entry name" value="EGF_CA"/>
    <property type="match status" value="1"/>
</dbReference>
<dbReference type="PANTHER" id="PTHR27005:SF283">
    <property type="entry name" value="OS02G0633066 PROTEIN"/>
    <property type="match status" value="1"/>
</dbReference>
<evidence type="ECO:0000256" key="12">
    <source>
        <dbReference type="ARBA" id="ARBA00022989"/>
    </source>
</evidence>
<dbReference type="SUPFAM" id="SSF56112">
    <property type="entry name" value="Protein kinase-like (PK-like)"/>
    <property type="match status" value="1"/>
</dbReference>
<keyword evidence="4" id="KW-0597">Phosphoprotein</keyword>
<dbReference type="InterPro" id="IPR000152">
    <property type="entry name" value="EGF-type_Asp/Asn_hydroxyl_site"/>
</dbReference>
<dbReference type="Gene3D" id="3.30.200.20">
    <property type="entry name" value="Phosphorylase Kinase, domain 1"/>
    <property type="match status" value="1"/>
</dbReference>
<evidence type="ECO:0000313" key="21">
    <source>
        <dbReference type="Proteomes" id="UP001327560"/>
    </source>
</evidence>
<evidence type="ECO:0000256" key="6">
    <source>
        <dbReference type="ARBA" id="ARBA00022692"/>
    </source>
</evidence>
<dbReference type="PROSITE" id="PS50011">
    <property type="entry name" value="PROTEIN_KINASE_DOM"/>
    <property type="match status" value="1"/>
</dbReference>
<dbReference type="GO" id="GO:0005524">
    <property type="term" value="F:ATP binding"/>
    <property type="evidence" value="ECO:0007669"/>
    <property type="project" value="UniProtKB-UniRule"/>
</dbReference>
<dbReference type="InterPro" id="IPR000719">
    <property type="entry name" value="Prot_kinase_dom"/>
</dbReference>
<dbReference type="PROSITE" id="PS00108">
    <property type="entry name" value="PROTEIN_KINASE_ST"/>
    <property type="match status" value="1"/>
</dbReference>
<evidence type="ECO:0000313" key="20">
    <source>
        <dbReference type="EMBL" id="WOL19516.1"/>
    </source>
</evidence>
<feature type="domain" description="Protein kinase" evidence="19">
    <location>
        <begin position="416"/>
        <end position="689"/>
    </location>
</feature>
<dbReference type="SMART" id="SM00181">
    <property type="entry name" value="EGF"/>
    <property type="match status" value="2"/>
</dbReference>
<dbReference type="InterPro" id="IPR001881">
    <property type="entry name" value="EGF-like_Ca-bd_dom"/>
</dbReference>
<evidence type="ECO:0000256" key="7">
    <source>
        <dbReference type="ARBA" id="ARBA00022729"/>
    </source>
</evidence>
<evidence type="ECO:0000256" key="4">
    <source>
        <dbReference type="ARBA" id="ARBA00022553"/>
    </source>
</evidence>
<evidence type="ECO:0000256" key="2">
    <source>
        <dbReference type="ARBA" id="ARBA00022527"/>
    </source>
</evidence>
<sequence>MDTDRMHFSSLWLPLLLLLWLPKQSSSSSVFLNYSSVLQEDMLNCNNIKYPFTVRGHPNFVEGFEVDCSTQTQIPVEEGYVRVYMSAIGLGCGRGGTISSAGGSSLLNLEGTPYTFSHTRNKFAVIGCDGMALVKDPRGSGNYTTGCISFCISKRNIAFENCSGVGCCQSSIPEGLQKVSVDFFSIKNLTTHHIGKMNGDCNEAFLMDQDYPITAADIINGGTMRPVVLDWAIGNRTCEQESSSRLLCSEHSQCYNSSTGVGYRCNCSTGYAGNPYETNGCKDFLFSDGFADIDECSDPKKNNCRWECVNRPGNYQCRCPPGNHGNGTWEGSDCLADDKRDTYVEIVLGVVLSLLVTLLTGGVWIYFSLENRKHAKLKRKYFLQNGGLLLQHHISSREFIARIFTIEELERATENFNETNVVGRGGYGTVYKGTLSDEEVVAIKKSKFVDQSQIEQFINEVVIVSKINHRNVVKLLGCCLETQVPLLVYEFISNGTLFQHLHEKSNSPRMTWETRLRIAVETAGALAYLHCKASVPIIHRDVKSANILLDDNYTAKVSDFGASRLVPLNQTHITTLVEGTIGYLDPQYFHTSQLTQKSDVYSFGVVLLELLTSEKPISFCKTETERNLASHFLAYAEERPLIDFMDHKLVEEAGALQLLAVAEVTRRCLNLKGEERPTMKEVVVELNALRRLMMQKALEEEPRFVTSSDGGHSHECLKGAIQNLSRARIDPRIIGGSSNGR</sequence>
<keyword evidence="12 17" id="KW-1133">Transmembrane helix</keyword>
<dbReference type="FunFam" id="3.30.200.20:FF:000043">
    <property type="entry name" value="Wall-associated receptor kinase 2"/>
    <property type="match status" value="1"/>
</dbReference>
<dbReference type="Gene3D" id="1.10.510.10">
    <property type="entry name" value="Transferase(Phosphotransferase) domain 1"/>
    <property type="match status" value="1"/>
</dbReference>
<dbReference type="GO" id="GO:0007166">
    <property type="term" value="P:cell surface receptor signaling pathway"/>
    <property type="evidence" value="ECO:0007669"/>
    <property type="project" value="InterPro"/>
</dbReference>
<evidence type="ECO:0000256" key="8">
    <source>
        <dbReference type="ARBA" id="ARBA00022737"/>
    </source>
</evidence>
<dbReference type="PROSITE" id="PS00107">
    <property type="entry name" value="PROTEIN_KINASE_ATP"/>
    <property type="match status" value="1"/>
</dbReference>
<comment type="subcellular location">
    <subcellularLocation>
        <location evidence="1">Membrane</location>
        <topology evidence="1">Single-pass type I membrane protein</topology>
    </subcellularLocation>
</comment>
<evidence type="ECO:0000256" key="15">
    <source>
        <dbReference type="ARBA" id="ARBA00058961"/>
    </source>
</evidence>
<name>A0AAQ3QS83_9LILI</name>
<dbReference type="PANTHER" id="PTHR27005">
    <property type="entry name" value="WALL-ASSOCIATED RECEPTOR KINASE-LIKE 21"/>
    <property type="match status" value="1"/>
</dbReference>
<dbReference type="EMBL" id="CP136898">
    <property type="protein sequence ID" value="WOL19516.1"/>
    <property type="molecule type" value="Genomic_DNA"/>
</dbReference>
<dbReference type="InterPro" id="IPR045274">
    <property type="entry name" value="WAK-like"/>
</dbReference>
<keyword evidence="13 17" id="KW-0472">Membrane</keyword>
<dbReference type="SMART" id="SM00220">
    <property type="entry name" value="S_TKc"/>
    <property type="match status" value="1"/>
</dbReference>
<evidence type="ECO:0000256" key="17">
    <source>
        <dbReference type="SAM" id="Phobius"/>
    </source>
</evidence>